<sequence length="81" mass="9273">MFSQDSKQVQACRLIDFQLSRADNTAIDLATLLLACTDKPLRDAHWDELLRGYHSELQDTLKAAGISNPDTIYSWDQFMVR</sequence>
<keyword evidence="1" id="KW-0548">Nucleotidyltransferase</keyword>
<proteinExistence type="predicted"/>
<keyword evidence="2" id="KW-1185">Reference proteome</keyword>
<evidence type="ECO:0000313" key="2">
    <source>
        <dbReference type="Proteomes" id="UP001219518"/>
    </source>
</evidence>
<accession>A0AAE1LNJ4</accession>
<dbReference type="PANTHER" id="PTHR11012">
    <property type="entry name" value="PROTEIN KINASE-LIKE DOMAIN-CONTAINING"/>
    <property type="match status" value="1"/>
</dbReference>
<reference evidence="1" key="2">
    <citation type="journal article" date="2023" name="BMC Genomics">
        <title>Pest status, molecular evolution, and epigenetic factors derived from the genome assembly of Frankliniella fusca, a thysanopteran phytovirus vector.</title>
        <authorList>
            <person name="Catto M.A."/>
            <person name="Labadie P.E."/>
            <person name="Jacobson A.L."/>
            <person name="Kennedy G.G."/>
            <person name="Srinivasan R."/>
            <person name="Hunt B.G."/>
        </authorList>
    </citation>
    <scope>NUCLEOTIDE SEQUENCE</scope>
    <source>
        <strain evidence="1">PL_HMW_Pooled</strain>
    </source>
</reference>
<dbReference type="GO" id="GO:0016779">
    <property type="term" value="F:nucleotidyltransferase activity"/>
    <property type="evidence" value="ECO:0007669"/>
    <property type="project" value="UniProtKB-KW"/>
</dbReference>
<reference evidence="1" key="1">
    <citation type="submission" date="2021-07" db="EMBL/GenBank/DDBJ databases">
        <authorList>
            <person name="Catto M.A."/>
            <person name="Jacobson A."/>
            <person name="Kennedy G."/>
            <person name="Labadie P."/>
            <person name="Hunt B.G."/>
            <person name="Srinivasan R."/>
        </authorList>
    </citation>
    <scope>NUCLEOTIDE SEQUENCE</scope>
    <source>
        <strain evidence="1">PL_HMW_Pooled</strain>
        <tissue evidence="1">Head</tissue>
    </source>
</reference>
<name>A0AAE1LNJ4_9NEOP</name>
<comment type="caution">
    <text evidence="1">The sequence shown here is derived from an EMBL/GenBank/DDBJ whole genome shotgun (WGS) entry which is preliminary data.</text>
</comment>
<dbReference type="InterPro" id="IPR004119">
    <property type="entry name" value="EcKL"/>
</dbReference>
<dbReference type="EMBL" id="JAHWGI010001242">
    <property type="protein sequence ID" value="KAK3925955.1"/>
    <property type="molecule type" value="Genomic_DNA"/>
</dbReference>
<dbReference type="SUPFAM" id="SSF56112">
    <property type="entry name" value="Protein kinase-like (PK-like)"/>
    <property type="match status" value="1"/>
</dbReference>
<gene>
    <name evidence="1" type="ORF">KUF71_014204</name>
</gene>
<organism evidence="1 2">
    <name type="scientific">Frankliniella fusca</name>
    <dbReference type="NCBI Taxonomy" id="407009"/>
    <lineage>
        <taxon>Eukaryota</taxon>
        <taxon>Metazoa</taxon>
        <taxon>Ecdysozoa</taxon>
        <taxon>Arthropoda</taxon>
        <taxon>Hexapoda</taxon>
        <taxon>Insecta</taxon>
        <taxon>Pterygota</taxon>
        <taxon>Neoptera</taxon>
        <taxon>Paraneoptera</taxon>
        <taxon>Thysanoptera</taxon>
        <taxon>Terebrantia</taxon>
        <taxon>Thripoidea</taxon>
        <taxon>Thripidae</taxon>
        <taxon>Frankliniella</taxon>
    </lineage>
</organism>
<evidence type="ECO:0000313" key="1">
    <source>
        <dbReference type="EMBL" id="KAK3925955.1"/>
    </source>
</evidence>
<dbReference type="Proteomes" id="UP001219518">
    <property type="component" value="Unassembled WGS sequence"/>
</dbReference>
<keyword evidence="1" id="KW-0808">Transferase</keyword>
<protein>
    <submittedName>
        <fullName evidence="1">Nicotinate-nucleotide adenylyltransferase</fullName>
    </submittedName>
</protein>
<dbReference type="Pfam" id="PF02958">
    <property type="entry name" value="EcKL"/>
    <property type="match status" value="1"/>
</dbReference>
<dbReference type="AlphaFoldDB" id="A0AAE1LNJ4"/>
<dbReference type="PANTHER" id="PTHR11012:SF30">
    <property type="entry name" value="PROTEIN KINASE-LIKE DOMAIN-CONTAINING"/>
    <property type="match status" value="1"/>
</dbReference>
<dbReference type="InterPro" id="IPR011009">
    <property type="entry name" value="Kinase-like_dom_sf"/>
</dbReference>